<evidence type="ECO:0000313" key="2">
    <source>
        <dbReference type="Proteomes" id="UP000741282"/>
    </source>
</evidence>
<comment type="caution">
    <text evidence="1">The sequence shown here is derived from an EMBL/GenBank/DDBJ whole genome shotgun (WGS) entry which is preliminary data.</text>
</comment>
<proteinExistence type="predicted"/>
<dbReference type="InterPro" id="IPR018330">
    <property type="entry name" value="RecT_fam"/>
</dbReference>
<reference evidence="1" key="2">
    <citation type="journal article" date="2021" name="Microbiome">
        <title>Successional dynamics and alternative stable states in a saline activated sludge microbial community over 9 years.</title>
        <authorList>
            <person name="Wang Y."/>
            <person name="Ye J."/>
            <person name="Ju F."/>
            <person name="Liu L."/>
            <person name="Boyd J.A."/>
            <person name="Deng Y."/>
            <person name="Parks D.H."/>
            <person name="Jiang X."/>
            <person name="Yin X."/>
            <person name="Woodcroft B.J."/>
            <person name="Tyson G.W."/>
            <person name="Hugenholtz P."/>
            <person name="Polz M.F."/>
            <person name="Zhang T."/>
        </authorList>
    </citation>
    <scope>NUCLEOTIDE SEQUENCE</scope>
    <source>
        <strain evidence="1">HKST-UBA17</strain>
    </source>
</reference>
<organism evidence="1 2">
    <name type="scientific">Candidatus Dojkabacteria bacterium</name>
    <dbReference type="NCBI Taxonomy" id="2099670"/>
    <lineage>
        <taxon>Bacteria</taxon>
        <taxon>Candidatus Dojkabacteria</taxon>
    </lineage>
</organism>
<evidence type="ECO:0000313" key="1">
    <source>
        <dbReference type="EMBL" id="MCA9377259.1"/>
    </source>
</evidence>
<dbReference type="Proteomes" id="UP000741282">
    <property type="component" value="Unassembled WGS sequence"/>
</dbReference>
<gene>
    <name evidence="1" type="ORF">KC685_05065</name>
</gene>
<dbReference type="GO" id="GO:0003677">
    <property type="term" value="F:DNA binding"/>
    <property type="evidence" value="ECO:0007669"/>
    <property type="project" value="InterPro"/>
</dbReference>
<accession>A0A955I3N1</accession>
<protein>
    <submittedName>
        <fullName evidence="1">Recombinase RecT</fullName>
    </submittedName>
</protein>
<sequence length="190" mass="21134">EVCENDTFAIDVANNKIKHEVTDLENRGKITGAYAIAFRKDGEPTIEMVKMSTYNKKYNTWGTHPAEMIKKVAEIHALKKAFGLSALQAQEDFEVRGDKALPLGSPATNDNVTDDRMSDTMGKAYEALLHKIQQAPSVAKLNQIAKQVVEQQDLNLLAESAIQELMEAMNRRTAELEAPEAEVEEVSDEK</sequence>
<name>A0A955I3N1_9BACT</name>
<reference evidence="1" key="1">
    <citation type="submission" date="2020-04" db="EMBL/GenBank/DDBJ databases">
        <authorList>
            <person name="Zhang T."/>
        </authorList>
    </citation>
    <scope>NUCLEOTIDE SEQUENCE</scope>
    <source>
        <strain evidence="1">HKST-UBA17</strain>
    </source>
</reference>
<feature type="non-terminal residue" evidence="1">
    <location>
        <position position="1"/>
    </location>
</feature>
<dbReference type="EMBL" id="JAGQLN010000035">
    <property type="protein sequence ID" value="MCA9377259.1"/>
    <property type="molecule type" value="Genomic_DNA"/>
</dbReference>
<dbReference type="AlphaFoldDB" id="A0A955I3N1"/>
<dbReference type="GO" id="GO:0006259">
    <property type="term" value="P:DNA metabolic process"/>
    <property type="evidence" value="ECO:0007669"/>
    <property type="project" value="InterPro"/>
</dbReference>
<dbReference type="Pfam" id="PF03837">
    <property type="entry name" value="RecT"/>
    <property type="match status" value="1"/>
</dbReference>